<evidence type="ECO:0000313" key="2">
    <source>
        <dbReference type="Proteomes" id="UP000705823"/>
    </source>
</evidence>
<keyword evidence="2" id="KW-1185">Reference proteome</keyword>
<name>A0A8J8PAZ5_9EURY</name>
<proteinExistence type="predicted"/>
<protein>
    <submittedName>
        <fullName evidence="1">Uncharacterized protein</fullName>
    </submittedName>
</protein>
<gene>
    <name evidence="1" type="ORF">EGH24_00210</name>
</gene>
<dbReference type="Proteomes" id="UP000705823">
    <property type="component" value="Unassembled WGS sequence"/>
</dbReference>
<organism evidence="1 2">
    <name type="scientific">Halonotius terrestris</name>
    <dbReference type="NCBI Taxonomy" id="2487750"/>
    <lineage>
        <taxon>Archaea</taxon>
        <taxon>Methanobacteriati</taxon>
        <taxon>Methanobacteriota</taxon>
        <taxon>Stenosarchaea group</taxon>
        <taxon>Halobacteria</taxon>
        <taxon>Halobacteriales</taxon>
        <taxon>Haloferacaceae</taxon>
        <taxon>Halonotius</taxon>
    </lineage>
</organism>
<accession>A0A8J8PAZ5</accession>
<evidence type="ECO:0000313" key="1">
    <source>
        <dbReference type="EMBL" id="TQQ83264.1"/>
    </source>
</evidence>
<dbReference type="AlphaFoldDB" id="A0A8J8PAZ5"/>
<dbReference type="EMBL" id="RKLU01000001">
    <property type="protein sequence ID" value="TQQ83264.1"/>
    <property type="molecule type" value="Genomic_DNA"/>
</dbReference>
<reference evidence="1" key="1">
    <citation type="submission" date="2019-02" db="EMBL/GenBank/DDBJ databases">
        <title>Halonotius sp. a new haloarchaeum isolated from saline soil.</title>
        <authorList>
            <person name="Duran-Viseras A."/>
            <person name="Sanchez-Porro C."/>
            <person name="Ventosa A."/>
        </authorList>
    </citation>
    <scope>NUCLEOTIDE SEQUENCE</scope>
    <source>
        <strain evidence="1">F15B</strain>
    </source>
</reference>
<sequence>MSAEPPTDWAVQDWLLVAEGLSSRFHPEDDSKRARRGWRLLETVCQACEVDATEYIFEIDDEWGAEAAAAAGPDAHPDSQPVDRFDETDWQLVADALTEIADRETETTRTQRAAALAQSVASREPSVSLRAVSES</sequence>
<comment type="caution">
    <text evidence="1">The sequence shown here is derived from an EMBL/GenBank/DDBJ whole genome shotgun (WGS) entry which is preliminary data.</text>
</comment>
<dbReference type="RefSeq" id="WP_142978170.1">
    <property type="nucleotide sequence ID" value="NZ_RKLU01000001.1"/>
</dbReference>